<dbReference type="GO" id="GO:0050613">
    <property type="term" value="F:Delta14-sterol reductase activity"/>
    <property type="evidence" value="ECO:0007669"/>
    <property type="project" value="TreeGrafter"/>
</dbReference>
<keyword evidence="10" id="KW-0756">Sterol biosynthesis</keyword>
<sequence length="434" mass="49288">MSTKASGGFGILPNDGEGVRATDEEKRLEMGGPKGAGVMSLFLVALTYFNAEKNVTGEWILLRLPSLSLDIRGWFKLSTSLGLLVWFAMQLLLYALPVGQIAEGPVLKDGKKLIYRLNALFALDMNLLSLVVAFFLGFPIDALIKNMLQILTVGVLACILLSCALYHLASYAEDWRLNPKGNTGHQFYDWFIGRELHPRFGPIDLKYVMFRSGIIGWMLLNFATLMQTLSEGQQSVSPNLVLLVLIQLFYVLDYFWFEEGILVSRDIVHEGLGFNISMQFLMIPFTFCTQTRYVATTGYTSSSITLLAVFTIYATGYWIYRASNLEKNKFRQNPEDPSVAKLQTMPTESGKRLLISGWWGMCRHPNYLGDLLISLSYSLCTGFQHFMPYLGFLCLVMLLIDREKRDSEGCRDKYGADWDKYCQIVKYRIIPFIY</sequence>
<feature type="transmembrane region" description="Helical" evidence="16">
    <location>
        <begin position="276"/>
        <end position="295"/>
    </location>
</feature>
<evidence type="ECO:0000256" key="8">
    <source>
        <dbReference type="ARBA" id="ARBA00022989"/>
    </source>
</evidence>
<organism evidence="17 18">
    <name type="scientific">Crassostrea virginica</name>
    <name type="common">Eastern oyster</name>
    <dbReference type="NCBI Taxonomy" id="6565"/>
    <lineage>
        <taxon>Eukaryota</taxon>
        <taxon>Metazoa</taxon>
        <taxon>Spiralia</taxon>
        <taxon>Lophotrochozoa</taxon>
        <taxon>Mollusca</taxon>
        <taxon>Bivalvia</taxon>
        <taxon>Autobranchia</taxon>
        <taxon>Pteriomorphia</taxon>
        <taxon>Ostreida</taxon>
        <taxon>Ostreoidea</taxon>
        <taxon>Ostreidae</taxon>
        <taxon>Crassostrea</taxon>
    </lineage>
</organism>
<dbReference type="FunFam" id="1.20.120.1630:FF:000013">
    <property type="entry name" value="Lamin-B receptor-like Protein"/>
    <property type="match status" value="1"/>
</dbReference>
<keyword evidence="4" id="KW-0444">Lipid biosynthesis</keyword>
<comment type="subcellular location">
    <subcellularLocation>
        <location evidence="1">Membrane</location>
        <topology evidence="1">Multi-pass membrane protein</topology>
    </subcellularLocation>
</comment>
<name>A0A8B8D2B7_CRAVI</name>
<gene>
    <name evidence="18" type="primary">LOC111123895</name>
</gene>
<dbReference type="Proteomes" id="UP000694844">
    <property type="component" value="Chromosome 3"/>
</dbReference>
<dbReference type="GO" id="GO:0005637">
    <property type="term" value="C:nuclear inner membrane"/>
    <property type="evidence" value="ECO:0007669"/>
    <property type="project" value="TreeGrafter"/>
</dbReference>
<evidence type="ECO:0000256" key="9">
    <source>
        <dbReference type="ARBA" id="ARBA00023002"/>
    </source>
</evidence>
<dbReference type="PANTHER" id="PTHR21257">
    <property type="entry name" value="DELTA(14)-STEROL REDUCTASE"/>
    <property type="match status" value="1"/>
</dbReference>
<dbReference type="GO" id="GO:0006695">
    <property type="term" value="P:cholesterol biosynthetic process"/>
    <property type="evidence" value="ECO:0007669"/>
    <property type="project" value="UniProtKB-UniPathway"/>
</dbReference>
<feature type="transmembrane region" description="Helical" evidence="16">
    <location>
        <begin position="73"/>
        <end position="93"/>
    </location>
</feature>
<dbReference type="PANTHER" id="PTHR21257:SF52">
    <property type="entry name" value="DELTA(14)-STEROL REDUCTASE TM7SF2"/>
    <property type="match status" value="1"/>
</dbReference>
<dbReference type="UniPathway" id="UPA00063"/>
<dbReference type="OrthoDB" id="5326588at2759"/>
<feature type="transmembrane region" description="Helical" evidence="16">
    <location>
        <begin position="150"/>
        <end position="169"/>
    </location>
</feature>
<evidence type="ECO:0000256" key="6">
    <source>
        <dbReference type="ARBA" id="ARBA00022778"/>
    </source>
</evidence>
<dbReference type="Pfam" id="PF01222">
    <property type="entry name" value="ERG4_ERG24"/>
    <property type="match status" value="1"/>
</dbReference>
<dbReference type="GO" id="GO:0005789">
    <property type="term" value="C:endoplasmic reticulum membrane"/>
    <property type="evidence" value="ECO:0007669"/>
    <property type="project" value="TreeGrafter"/>
</dbReference>
<keyword evidence="6" id="KW-0152">Cholesterol biosynthesis</keyword>
<dbReference type="AlphaFoldDB" id="A0A8B8D2B7"/>
<dbReference type="InterPro" id="IPR001171">
    <property type="entry name" value="ERG24_DHCR-like"/>
</dbReference>
<evidence type="ECO:0000256" key="12">
    <source>
        <dbReference type="ARBA" id="ARBA00023136"/>
    </source>
</evidence>
<evidence type="ECO:0000256" key="13">
    <source>
        <dbReference type="ARBA" id="ARBA00023166"/>
    </source>
</evidence>
<keyword evidence="17" id="KW-1185">Reference proteome</keyword>
<evidence type="ECO:0000256" key="15">
    <source>
        <dbReference type="SAM" id="MobiDB-lite"/>
    </source>
</evidence>
<evidence type="ECO:0000313" key="18">
    <source>
        <dbReference type="RefSeq" id="XP_022322282.1"/>
    </source>
</evidence>
<evidence type="ECO:0000256" key="3">
    <source>
        <dbReference type="ARBA" id="ARBA00005402"/>
    </source>
</evidence>
<evidence type="ECO:0000256" key="7">
    <source>
        <dbReference type="ARBA" id="ARBA00022955"/>
    </source>
</evidence>
<keyword evidence="11" id="KW-0443">Lipid metabolism</keyword>
<keyword evidence="14" id="KW-0753">Steroid metabolism</keyword>
<evidence type="ECO:0000256" key="14">
    <source>
        <dbReference type="ARBA" id="ARBA00023221"/>
    </source>
</evidence>
<keyword evidence="5 16" id="KW-0812">Transmembrane</keyword>
<keyword evidence="12 16" id="KW-0472">Membrane</keyword>
<evidence type="ECO:0000256" key="16">
    <source>
        <dbReference type="SAM" id="Phobius"/>
    </source>
</evidence>
<evidence type="ECO:0000256" key="4">
    <source>
        <dbReference type="ARBA" id="ARBA00022516"/>
    </source>
</evidence>
<dbReference type="KEGG" id="cvn:111123895"/>
<evidence type="ECO:0000256" key="1">
    <source>
        <dbReference type="ARBA" id="ARBA00004141"/>
    </source>
</evidence>
<feature type="transmembrane region" description="Helical" evidence="16">
    <location>
        <begin position="238"/>
        <end position="256"/>
    </location>
</feature>
<protein>
    <submittedName>
        <fullName evidence="18">Delta(14)-sterol reductase-like isoform X1</fullName>
    </submittedName>
</protein>
<keyword evidence="6" id="KW-0153">Cholesterol metabolism</keyword>
<keyword evidence="7" id="KW-0752">Steroid biosynthesis</keyword>
<keyword evidence="13" id="KW-1207">Sterol metabolism</keyword>
<evidence type="ECO:0000313" key="17">
    <source>
        <dbReference type="Proteomes" id="UP000694844"/>
    </source>
</evidence>
<proteinExistence type="inferred from homology"/>
<feature type="transmembrane region" description="Helical" evidence="16">
    <location>
        <begin position="302"/>
        <end position="320"/>
    </location>
</feature>
<feature type="transmembrane region" description="Helical" evidence="16">
    <location>
        <begin position="208"/>
        <end position="226"/>
    </location>
</feature>
<dbReference type="GeneID" id="111123895"/>
<feature type="transmembrane region" description="Helical" evidence="16">
    <location>
        <begin position="113"/>
        <end position="138"/>
    </location>
</feature>
<evidence type="ECO:0000256" key="10">
    <source>
        <dbReference type="ARBA" id="ARBA00023011"/>
    </source>
</evidence>
<evidence type="ECO:0000256" key="2">
    <source>
        <dbReference type="ARBA" id="ARBA00004770"/>
    </source>
</evidence>
<reference evidence="18" key="1">
    <citation type="submission" date="2025-08" db="UniProtKB">
        <authorList>
            <consortium name="RefSeq"/>
        </authorList>
    </citation>
    <scope>IDENTIFICATION</scope>
    <source>
        <tissue evidence="18">Whole sample</tissue>
    </source>
</reference>
<keyword evidence="8 16" id="KW-1133">Transmembrane helix</keyword>
<accession>A0A8B8D2B7</accession>
<comment type="similarity">
    <text evidence="3">Belongs to the ERG4/ERG24 family.</text>
</comment>
<keyword evidence="9" id="KW-0560">Oxidoreductase</keyword>
<dbReference type="InterPro" id="IPR018083">
    <property type="entry name" value="Sterol_reductase_CS"/>
</dbReference>
<dbReference type="PROSITE" id="PS01018">
    <property type="entry name" value="STEROL_REDUCT_2"/>
    <property type="match status" value="1"/>
</dbReference>
<evidence type="ECO:0000256" key="11">
    <source>
        <dbReference type="ARBA" id="ARBA00023098"/>
    </source>
</evidence>
<dbReference type="RefSeq" id="XP_022322282.1">
    <property type="nucleotide sequence ID" value="XM_022466574.1"/>
</dbReference>
<feature type="transmembrane region" description="Helical" evidence="16">
    <location>
        <begin position="375"/>
        <end position="400"/>
    </location>
</feature>
<evidence type="ECO:0000256" key="5">
    <source>
        <dbReference type="ARBA" id="ARBA00022692"/>
    </source>
</evidence>
<dbReference type="Gene3D" id="1.20.120.1630">
    <property type="match status" value="1"/>
</dbReference>
<feature type="region of interest" description="Disordered" evidence="15">
    <location>
        <begin position="1"/>
        <end position="25"/>
    </location>
</feature>
<comment type="pathway">
    <text evidence="2">Steroid biosynthesis; cholesterol biosynthesis.</text>
</comment>